<evidence type="ECO:0000313" key="2">
    <source>
        <dbReference type="EMBL" id="MDC0722751.1"/>
    </source>
</evidence>
<keyword evidence="3" id="KW-1185">Reference proteome</keyword>
<dbReference type="Proteomes" id="UP001221686">
    <property type="component" value="Unassembled WGS sequence"/>
</dbReference>
<dbReference type="EMBL" id="JAQNDL010000004">
    <property type="protein sequence ID" value="MDC0722751.1"/>
    <property type="molecule type" value="Genomic_DNA"/>
</dbReference>
<dbReference type="InterPro" id="IPR029032">
    <property type="entry name" value="AhpD-like"/>
</dbReference>
<dbReference type="SUPFAM" id="SSF69118">
    <property type="entry name" value="AhpD-like"/>
    <property type="match status" value="1"/>
</dbReference>
<evidence type="ECO:0000313" key="3">
    <source>
        <dbReference type="Proteomes" id="UP001221686"/>
    </source>
</evidence>
<accession>A0ABT5EA76</accession>
<feature type="domain" description="Carboxymuconolactone decarboxylase-like" evidence="1">
    <location>
        <begin position="42"/>
        <end position="101"/>
    </location>
</feature>
<dbReference type="Pfam" id="PF02627">
    <property type="entry name" value="CMD"/>
    <property type="match status" value="1"/>
</dbReference>
<dbReference type="RefSeq" id="WP_272091290.1">
    <property type="nucleotide sequence ID" value="NZ_JAQNDL010000004.1"/>
</dbReference>
<proteinExistence type="predicted"/>
<name>A0ABT5EA76_9BACT</name>
<protein>
    <submittedName>
        <fullName evidence="2">Carboxymuconolactone decarboxylase family protein</fullName>
    </submittedName>
</protein>
<dbReference type="Gene3D" id="1.20.1290.10">
    <property type="entry name" value="AhpD-like"/>
    <property type="match status" value="1"/>
</dbReference>
<dbReference type="PANTHER" id="PTHR34846">
    <property type="entry name" value="4-CARBOXYMUCONOLACTONE DECARBOXYLASE FAMILY PROTEIN (AFU_ORTHOLOGUE AFUA_6G11590)"/>
    <property type="match status" value="1"/>
</dbReference>
<dbReference type="PANTHER" id="PTHR34846:SF11">
    <property type="entry name" value="4-CARBOXYMUCONOLACTONE DECARBOXYLASE FAMILY PROTEIN (AFU_ORTHOLOGUE AFUA_6G11590)"/>
    <property type="match status" value="1"/>
</dbReference>
<reference evidence="2 3" key="1">
    <citation type="submission" date="2022-11" db="EMBL/GenBank/DDBJ databases">
        <title>Minimal conservation of predation-associated metabolite biosynthetic gene clusters underscores biosynthetic potential of Myxococcota including descriptions for ten novel species: Archangium lansinium sp. nov., Myxococcus landrumus sp. nov., Nannocystis bai.</title>
        <authorList>
            <person name="Ahearne A."/>
            <person name="Stevens C."/>
            <person name="Dowd S."/>
        </authorList>
    </citation>
    <scope>NUCLEOTIDE SEQUENCE [LARGE SCALE GENOMIC DNA]</scope>
    <source>
        <strain evidence="2 3">BB15-2</strain>
    </source>
</reference>
<evidence type="ECO:0000259" key="1">
    <source>
        <dbReference type="Pfam" id="PF02627"/>
    </source>
</evidence>
<gene>
    <name evidence="2" type="ORF">POL25_38030</name>
</gene>
<dbReference type="InterPro" id="IPR003779">
    <property type="entry name" value="CMD-like"/>
</dbReference>
<sequence length="177" mass="19639">MARLPYVDPETAPEVVRQVFAGLSGRLNIFGIVAHAPTLFGPLVALGDAVLVQQVLDARLRELAILRVARLSPARYVWAHHVQIALDAGVAREQIEALERGEFEVPCFDESEQLVLRFTTEVLRDVRATDLTFAAMVQRFTAREVLELLVTIGLYMTLARIMETTDVDLEPALAETA</sequence>
<comment type="caution">
    <text evidence="2">The sequence shown here is derived from an EMBL/GenBank/DDBJ whole genome shotgun (WGS) entry which is preliminary data.</text>
</comment>
<organism evidence="2 3">
    <name type="scientific">Nannocystis bainbridge</name>
    <dbReference type="NCBI Taxonomy" id="2995303"/>
    <lineage>
        <taxon>Bacteria</taxon>
        <taxon>Pseudomonadati</taxon>
        <taxon>Myxococcota</taxon>
        <taxon>Polyangia</taxon>
        <taxon>Nannocystales</taxon>
        <taxon>Nannocystaceae</taxon>
        <taxon>Nannocystis</taxon>
    </lineage>
</organism>